<feature type="region of interest" description="Disordered" evidence="1">
    <location>
        <begin position="1"/>
        <end position="30"/>
    </location>
</feature>
<dbReference type="AlphaFoldDB" id="A0A9Q1HYK2"/>
<organism evidence="2 3">
    <name type="scientific">Conger conger</name>
    <name type="common">Conger eel</name>
    <name type="synonym">Muraena conger</name>
    <dbReference type="NCBI Taxonomy" id="82655"/>
    <lineage>
        <taxon>Eukaryota</taxon>
        <taxon>Metazoa</taxon>
        <taxon>Chordata</taxon>
        <taxon>Craniata</taxon>
        <taxon>Vertebrata</taxon>
        <taxon>Euteleostomi</taxon>
        <taxon>Actinopterygii</taxon>
        <taxon>Neopterygii</taxon>
        <taxon>Teleostei</taxon>
        <taxon>Anguilliformes</taxon>
        <taxon>Congridae</taxon>
        <taxon>Conger</taxon>
    </lineage>
</organism>
<evidence type="ECO:0000313" key="3">
    <source>
        <dbReference type="Proteomes" id="UP001152803"/>
    </source>
</evidence>
<proteinExistence type="predicted"/>
<gene>
    <name evidence="2" type="ORF">COCON_G00085740</name>
</gene>
<keyword evidence="3" id="KW-1185">Reference proteome</keyword>
<accession>A0A9Q1HYK2</accession>
<feature type="compositionally biased region" description="Pro residues" evidence="1">
    <location>
        <begin position="15"/>
        <end position="30"/>
    </location>
</feature>
<comment type="caution">
    <text evidence="2">The sequence shown here is derived from an EMBL/GenBank/DDBJ whole genome shotgun (WGS) entry which is preliminary data.</text>
</comment>
<dbReference type="Proteomes" id="UP001152803">
    <property type="component" value="Unassembled WGS sequence"/>
</dbReference>
<evidence type="ECO:0000256" key="1">
    <source>
        <dbReference type="SAM" id="MobiDB-lite"/>
    </source>
</evidence>
<evidence type="ECO:0000313" key="2">
    <source>
        <dbReference type="EMBL" id="KAJ8273949.1"/>
    </source>
</evidence>
<feature type="region of interest" description="Disordered" evidence="1">
    <location>
        <begin position="47"/>
        <end position="68"/>
    </location>
</feature>
<protein>
    <submittedName>
        <fullName evidence="2">Uncharacterized protein</fullName>
    </submittedName>
</protein>
<dbReference type="EMBL" id="JAFJMO010000006">
    <property type="protein sequence ID" value="KAJ8273949.1"/>
    <property type="molecule type" value="Genomic_DNA"/>
</dbReference>
<reference evidence="2" key="1">
    <citation type="journal article" date="2023" name="Science">
        <title>Genome structures resolve the early diversification of teleost fishes.</title>
        <authorList>
            <person name="Parey E."/>
            <person name="Louis A."/>
            <person name="Montfort J."/>
            <person name="Bouchez O."/>
            <person name="Roques C."/>
            <person name="Iampietro C."/>
            <person name="Lluch J."/>
            <person name="Castinel A."/>
            <person name="Donnadieu C."/>
            <person name="Desvignes T."/>
            <person name="Floi Bucao C."/>
            <person name="Jouanno E."/>
            <person name="Wen M."/>
            <person name="Mejri S."/>
            <person name="Dirks R."/>
            <person name="Jansen H."/>
            <person name="Henkel C."/>
            <person name="Chen W.J."/>
            <person name="Zahm M."/>
            <person name="Cabau C."/>
            <person name="Klopp C."/>
            <person name="Thompson A.W."/>
            <person name="Robinson-Rechavi M."/>
            <person name="Braasch I."/>
            <person name="Lecointre G."/>
            <person name="Bobe J."/>
            <person name="Postlethwait J.H."/>
            <person name="Berthelot C."/>
            <person name="Roest Crollius H."/>
            <person name="Guiguen Y."/>
        </authorList>
    </citation>
    <scope>NUCLEOTIDE SEQUENCE</scope>
    <source>
        <strain evidence="2">Concon-B</strain>
    </source>
</reference>
<sequence length="68" mass="7401">MLKHSEIDTDLDCPVPRPPPHAPSPHQPAPVPIVMLSIRSAVKAAQPAIRDEPGHQLRPGDWVNLDTS</sequence>
<name>A0A9Q1HYK2_CONCO</name>